<sequence>MEGLIPYLIHVMKKPKPQHSSYRSFSHSESSNRSYHLLLGTGSDSFTGSSHRRTRSEFQPPTAEFLEHRYGADGLLVSPRDPVTAPPPTVNVIASYAAQPSNNIRHRK</sequence>
<name>A0AAN9FPJ6_CLITE</name>
<organism evidence="2 3">
    <name type="scientific">Clitoria ternatea</name>
    <name type="common">Butterfly pea</name>
    <dbReference type="NCBI Taxonomy" id="43366"/>
    <lineage>
        <taxon>Eukaryota</taxon>
        <taxon>Viridiplantae</taxon>
        <taxon>Streptophyta</taxon>
        <taxon>Embryophyta</taxon>
        <taxon>Tracheophyta</taxon>
        <taxon>Spermatophyta</taxon>
        <taxon>Magnoliopsida</taxon>
        <taxon>eudicotyledons</taxon>
        <taxon>Gunneridae</taxon>
        <taxon>Pentapetalae</taxon>
        <taxon>rosids</taxon>
        <taxon>fabids</taxon>
        <taxon>Fabales</taxon>
        <taxon>Fabaceae</taxon>
        <taxon>Papilionoideae</taxon>
        <taxon>50 kb inversion clade</taxon>
        <taxon>NPAAA clade</taxon>
        <taxon>indigoferoid/millettioid clade</taxon>
        <taxon>Phaseoleae</taxon>
        <taxon>Clitoria</taxon>
    </lineage>
</organism>
<dbReference type="PANTHER" id="PTHR38370:SF1">
    <property type="entry name" value="BETA-1,4-XYLOSIDASE"/>
    <property type="match status" value="1"/>
</dbReference>
<gene>
    <name evidence="2" type="ORF">RJT34_25319</name>
</gene>
<dbReference type="PANTHER" id="PTHR38370">
    <property type="entry name" value="BETA-1,4-XYLOSIDASE"/>
    <property type="match status" value="1"/>
</dbReference>
<dbReference type="Proteomes" id="UP001359559">
    <property type="component" value="Unassembled WGS sequence"/>
</dbReference>
<proteinExistence type="predicted"/>
<keyword evidence="3" id="KW-1185">Reference proteome</keyword>
<dbReference type="EMBL" id="JAYKXN010000006">
    <property type="protein sequence ID" value="KAK7280257.1"/>
    <property type="molecule type" value="Genomic_DNA"/>
</dbReference>
<dbReference type="AlphaFoldDB" id="A0AAN9FPJ6"/>
<evidence type="ECO:0000313" key="2">
    <source>
        <dbReference type="EMBL" id="KAK7280257.1"/>
    </source>
</evidence>
<evidence type="ECO:0000256" key="1">
    <source>
        <dbReference type="SAM" id="MobiDB-lite"/>
    </source>
</evidence>
<protein>
    <submittedName>
        <fullName evidence="2">Uncharacterized protein</fullName>
    </submittedName>
</protein>
<feature type="region of interest" description="Disordered" evidence="1">
    <location>
        <begin position="36"/>
        <end position="58"/>
    </location>
</feature>
<accession>A0AAN9FPJ6</accession>
<comment type="caution">
    <text evidence="2">The sequence shown here is derived from an EMBL/GenBank/DDBJ whole genome shotgun (WGS) entry which is preliminary data.</text>
</comment>
<evidence type="ECO:0000313" key="3">
    <source>
        <dbReference type="Proteomes" id="UP001359559"/>
    </source>
</evidence>
<reference evidence="2 3" key="1">
    <citation type="submission" date="2024-01" db="EMBL/GenBank/DDBJ databases">
        <title>The genomes of 5 underutilized Papilionoideae crops provide insights into root nodulation and disease resistance.</title>
        <authorList>
            <person name="Yuan L."/>
        </authorList>
    </citation>
    <scope>NUCLEOTIDE SEQUENCE [LARGE SCALE GENOMIC DNA]</scope>
    <source>
        <strain evidence="2">LY-2023</strain>
        <tissue evidence="2">Leaf</tissue>
    </source>
</reference>